<evidence type="ECO:0000256" key="5">
    <source>
        <dbReference type="ARBA" id="ARBA00022842"/>
    </source>
</evidence>
<dbReference type="CDD" id="cd00685">
    <property type="entry name" value="Trans_IPPS_HT"/>
    <property type="match status" value="1"/>
</dbReference>
<gene>
    <name evidence="7" type="ORF">AVDCRST_MAG76-1198</name>
</gene>
<protein>
    <submittedName>
        <fullName evidence="7">Geranylgeranyl diphosphate synthase</fullName>
        <ecNumber evidence="7">2.5.1.29</ecNumber>
    </submittedName>
</protein>
<dbReference type="PROSITE" id="PS00444">
    <property type="entry name" value="POLYPRENYL_SYNTHASE_2"/>
    <property type="match status" value="1"/>
</dbReference>
<evidence type="ECO:0000256" key="3">
    <source>
        <dbReference type="ARBA" id="ARBA00022679"/>
    </source>
</evidence>
<dbReference type="GO" id="GO:0004311">
    <property type="term" value="F:geranylgeranyl diphosphate synthase activity"/>
    <property type="evidence" value="ECO:0007669"/>
    <property type="project" value="UniProtKB-EC"/>
</dbReference>
<accession>A0A6J4HPW7</accession>
<dbReference type="EMBL" id="CADCSZ010000072">
    <property type="protein sequence ID" value="CAA9230174.1"/>
    <property type="molecule type" value="Genomic_DNA"/>
</dbReference>
<keyword evidence="3 6" id="KW-0808">Transferase</keyword>
<comment type="cofactor">
    <cofactor evidence="1">
        <name>Mg(2+)</name>
        <dbReference type="ChEBI" id="CHEBI:18420"/>
    </cofactor>
</comment>
<sequence length="354" mass="37733">MTAAAAPPWLADVAKAVDIRLEALLDAEVARWTGFDADLEPPLNALRSFVLGGGKRLRPAFCHWGFVGTGGDPTDPMWVEAGAALELLHCFALVHDDVMDGSGTRRGLPTVHVAFEGRHRSAGWRGDGRRFGEGAAILVGDLAFVLADRLLGSAPRPAWEVWDELRLEVNVGQYLDMLHSARAAPAVDSARRICTYKTAKYTVERPLHLGAALAGVVDDRTRAALTGYGLPLGEAFQLVDDLLGAFGDPRRTGKPVGDDLREGKPTLLLALALERSAGSDHSLLRTRVGADDLTDDEVLAILGVLESTGARAEVEAAVDGLAATSLERAVELPLTGEARTALFEIAAFIVGRDH</sequence>
<evidence type="ECO:0000256" key="2">
    <source>
        <dbReference type="ARBA" id="ARBA00006706"/>
    </source>
</evidence>
<dbReference type="InterPro" id="IPR033749">
    <property type="entry name" value="Polyprenyl_synt_CS"/>
</dbReference>
<dbReference type="Gene3D" id="1.10.600.10">
    <property type="entry name" value="Farnesyl Diphosphate Synthase"/>
    <property type="match status" value="1"/>
</dbReference>
<dbReference type="PROSITE" id="PS00723">
    <property type="entry name" value="POLYPRENYL_SYNTHASE_1"/>
    <property type="match status" value="1"/>
</dbReference>
<evidence type="ECO:0000256" key="1">
    <source>
        <dbReference type="ARBA" id="ARBA00001946"/>
    </source>
</evidence>
<keyword evidence="5" id="KW-0460">Magnesium</keyword>
<proteinExistence type="inferred from homology"/>
<dbReference type="Pfam" id="PF00348">
    <property type="entry name" value="polyprenyl_synt"/>
    <property type="match status" value="1"/>
</dbReference>
<dbReference type="GO" id="GO:0046872">
    <property type="term" value="F:metal ion binding"/>
    <property type="evidence" value="ECO:0007669"/>
    <property type="project" value="UniProtKB-KW"/>
</dbReference>
<dbReference type="EC" id="2.5.1.29" evidence="7"/>
<dbReference type="SUPFAM" id="SSF48576">
    <property type="entry name" value="Terpenoid synthases"/>
    <property type="match status" value="1"/>
</dbReference>
<evidence type="ECO:0000313" key="7">
    <source>
        <dbReference type="EMBL" id="CAA9230174.1"/>
    </source>
</evidence>
<evidence type="ECO:0000256" key="4">
    <source>
        <dbReference type="ARBA" id="ARBA00022723"/>
    </source>
</evidence>
<dbReference type="PANTHER" id="PTHR12001">
    <property type="entry name" value="GERANYLGERANYL PYROPHOSPHATE SYNTHASE"/>
    <property type="match status" value="1"/>
</dbReference>
<dbReference type="InterPro" id="IPR000092">
    <property type="entry name" value="Polyprenyl_synt"/>
</dbReference>
<dbReference type="SFLD" id="SFLDS00005">
    <property type="entry name" value="Isoprenoid_Synthase_Type_I"/>
    <property type="match status" value="1"/>
</dbReference>
<keyword evidence="4" id="KW-0479">Metal-binding</keyword>
<reference evidence="7" key="1">
    <citation type="submission" date="2020-02" db="EMBL/GenBank/DDBJ databases">
        <authorList>
            <person name="Meier V. D."/>
        </authorList>
    </citation>
    <scope>NUCLEOTIDE SEQUENCE</scope>
    <source>
        <strain evidence="7">AVDCRST_MAG76</strain>
    </source>
</reference>
<organism evidence="7">
    <name type="scientific">uncultured Acidimicrobiales bacterium</name>
    <dbReference type="NCBI Taxonomy" id="310071"/>
    <lineage>
        <taxon>Bacteria</taxon>
        <taxon>Bacillati</taxon>
        <taxon>Actinomycetota</taxon>
        <taxon>Acidimicrobiia</taxon>
        <taxon>Acidimicrobiales</taxon>
        <taxon>environmental samples</taxon>
    </lineage>
</organism>
<name>A0A6J4HPW7_9ACTN</name>
<dbReference type="AlphaFoldDB" id="A0A6J4HPW7"/>
<dbReference type="InterPro" id="IPR008949">
    <property type="entry name" value="Isoprenoid_synthase_dom_sf"/>
</dbReference>
<dbReference type="GO" id="GO:0008299">
    <property type="term" value="P:isoprenoid biosynthetic process"/>
    <property type="evidence" value="ECO:0007669"/>
    <property type="project" value="InterPro"/>
</dbReference>
<comment type="similarity">
    <text evidence="2 6">Belongs to the FPP/GGPP synthase family.</text>
</comment>
<dbReference type="PANTHER" id="PTHR12001:SF85">
    <property type="entry name" value="SHORT CHAIN ISOPRENYL DIPHOSPHATE SYNTHASE"/>
    <property type="match status" value="1"/>
</dbReference>
<evidence type="ECO:0000256" key="6">
    <source>
        <dbReference type="RuleBase" id="RU004466"/>
    </source>
</evidence>